<evidence type="ECO:0000313" key="2">
    <source>
        <dbReference type="EnsemblPlants" id="OBART08G10100.2"/>
    </source>
</evidence>
<dbReference type="EnsemblPlants" id="OBART08G10100.4">
    <property type="protein sequence ID" value="OBART08G10100.4"/>
    <property type="gene ID" value="OBART08G10100"/>
</dbReference>
<dbReference type="Gramene" id="OBART08G10100.4">
    <property type="protein sequence ID" value="OBART08G10100.4"/>
    <property type="gene ID" value="OBART08G10100"/>
</dbReference>
<proteinExistence type="predicted"/>
<dbReference type="Gramene" id="OBART08G10100.5">
    <property type="protein sequence ID" value="OBART08G10100.5"/>
    <property type="gene ID" value="OBART08G10100"/>
</dbReference>
<dbReference type="PaxDb" id="65489-OBART08G10100.7"/>
<dbReference type="HOGENOM" id="CLU_2041634_0_0_1"/>
<reference evidence="2" key="2">
    <citation type="submission" date="2015-03" db="UniProtKB">
        <authorList>
            <consortium name="EnsemblPlants"/>
        </authorList>
    </citation>
    <scope>IDENTIFICATION</scope>
</reference>
<dbReference type="EnsemblPlants" id="OBART08G10100.6">
    <property type="protein sequence ID" value="OBART08G10100.6"/>
    <property type="gene ID" value="OBART08G10100"/>
</dbReference>
<dbReference type="EnsemblPlants" id="OBART08G10100.7">
    <property type="protein sequence ID" value="OBART08G10100.7"/>
    <property type="gene ID" value="OBART08G10100"/>
</dbReference>
<organism evidence="2">
    <name type="scientific">Oryza barthii</name>
    <dbReference type="NCBI Taxonomy" id="65489"/>
    <lineage>
        <taxon>Eukaryota</taxon>
        <taxon>Viridiplantae</taxon>
        <taxon>Streptophyta</taxon>
        <taxon>Embryophyta</taxon>
        <taxon>Tracheophyta</taxon>
        <taxon>Spermatophyta</taxon>
        <taxon>Magnoliopsida</taxon>
        <taxon>Liliopsida</taxon>
        <taxon>Poales</taxon>
        <taxon>Poaceae</taxon>
        <taxon>BOP clade</taxon>
        <taxon>Oryzoideae</taxon>
        <taxon>Oryzeae</taxon>
        <taxon>Oryzinae</taxon>
        <taxon>Oryza</taxon>
    </lineage>
</organism>
<dbReference type="Proteomes" id="UP000026960">
    <property type="component" value="Chromosome 8"/>
</dbReference>
<protein>
    <submittedName>
        <fullName evidence="2">Uncharacterized protein</fullName>
    </submittedName>
</protein>
<evidence type="ECO:0000313" key="3">
    <source>
        <dbReference type="Proteomes" id="UP000026960"/>
    </source>
</evidence>
<dbReference type="EnsemblPlants" id="OBART08G10100.3">
    <property type="protein sequence ID" value="OBART08G10100.3"/>
    <property type="gene ID" value="OBART08G10100"/>
</dbReference>
<feature type="region of interest" description="Disordered" evidence="1">
    <location>
        <begin position="101"/>
        <end position="121"/>
    </location>
</feature>
<evidence type="ECO:0000256" key="1">
    <source>
        <dbReference type="SAM" id="MobiDB-lite"/>
    </source>
</evidence>
<dbReference type="EnsemblPlants" id="OBART08G10100.5">
    <property type="protein sequence ID" value="OBART08G10100.5"/>
    <property type="gene ID" value="OBART08G10100"/>
</dbReference>
<accession>A0A0D3GYT1</accession>
<dbReference type="Gramene" id="OBART08G10100.7">
    <property type="protein sequence ID" value="OBART08G10100.7"/>
    <property type="gene ID" value="OBART08G10100"/>
</dbReference>
<reference evidence="2" key="1">
    <citation type="journal article" date="2009" name="Rice">
        <title>De Novo Next Generation Sequencing of Plant Genomes.</title>
        <authorList>
            <person name="Rounsley S."/>
            <person name="Marri P.R."/>
            <person name="Yu Y."/>
            <person name="He R."/>
            <person name="Sisneros N."/>
            <person name="Goicoechea J.L."/>
            <person name="Lee S.J."/>
            <person name="Angelova A."/>
            <person name="Kudrna D."/>
            <person name="Luo M."/>
            <person name="Affourtit J."/>
            <person name="Desany B."/>
            <person name="Knight J."/>
            <person name="Niazi F."/>
            <person name="Egholm M."/>
            <person name="Wing R.A."/>
        </authorList>
    </citation>
    <scope>NUCLEOTIDE SEQUENCE [LARGE SCALE GENOMIC DNA]</scope>
    <source>
        <strain evidence="2">IRGC 105608</strain>
    </source>
</reference>
<dbReference type="AlphaFoldDB" id="A0A0D3GYT1"/>
<dbReference type="EnsemblPlants" id="OBART08G10100.2">
    <property type="protein sequence ID" value="OBART08G10100.2"/>
    <property type="gene ID" value="OBART08G10100"/>
</dbReference>
<dbReference type="Gramene" id="OBART08G10100.2">
    <property type="protein sequence ID" value="OBART08G10100.2"/>
    <property type="gene ID" value="OBART08G10100"/>
</dbReference>
<name>A0A0D3GYT1_9ORYZ</name>
<dbReference type="Gramene" id="OBART08G10100.1">
    <property type="protein sequence ID" value="OBART08G10100.1"/>
    <property type="gene ID" value="OBART08G10100"/>
</dbReference>
<sequence length="121" mass="12860">MLWATSIRPCLRVARPYRVVGTMGAEFPTSPFRSPPSSRSLSWRPISMAAGSVSHRRALSTFSSHLRLPPPSPTTRVASPSSPGHRRRACAWVPGDGRGASPMCVHAGGSRIGSQPGTKGN</sequence>
<feature type="region of interest" description="Disordered" evidence="1">
    <location>
        <begin position="64"/>
        <end position="88"/>
    </location>
</feature>
<dbReference type="Gramene" id="OBART08G10100.6">
    <property type="protein sequence ID" value="OBART08G10100.6"/>
    <property type="gene ID" value="OBART08G10100"/>
</dbReference>
<keyword evidence="3" id="KW-1185">Reference proteome</keyword>
<dbReference type="EnsemblPlants" id="OBART08G10100.1">
    <property type="protein sequence ID" value="OBART08G10100.1"/>
    <property type="gene ID" value="OBART08G10100"/>
</dbReference>
<dbReference type="Gramene" id="OBART08G10100.3">
    <property type="protein sequence ID" value="OBART08G10100.3"/>
    <property type="gene ID" value="OBART08G10100"/>
</dbReference>
<feature type="compositionally biased region" description="Polar residues" evidence="1">
    <location>
        <begin position="112"/>
        <end position="121"/>
    </location>
</feature>